<proteinExistence type="predicted"/>
<feature type="compositionally biased region" description="Polar residues" evidence="1">
    <location>
        <begin position="114"/>
        <end position="130"/>
    </location>
</feature>
<sequence>MPSAGTQELDNQLSESVYSAEHDLRIFQKQITQQMRDMAMLLEPLTTTVNDLKEENLQLHIEQERLVRQVEELTLLLGVQEPCNSVPHPPRFASTRRSSSVHLSRSNSLVEAEQPQQTSQQIEVFLPSTSEKVEPEKKAKLTAEELHTIEDEDVLDKM</sequence>
<dbReference type="EMBL" id="KV936550">
    <property type="protein sequence ID" value="PIO29798.1"/>
    <property type="molecule type" value="Genomic_DNA"/>
</dbReference>
<name>A0A2G9RPI7_AQUCT</name>
<evidence type="ECO:0000259" key="2">
    <source>
        <dbReference type="Pfam" id="PF12510"/>
    </source>
</evidence>
<dbReference type="Pfam" id="PF12510">
    <property type="entry name" value="Smoothelin"/>
    <property type="match status" value="1"/>
</dbReference>
<feature type="compositionally biased region" description="Low complexity" evidence="1">
    <location>
        <begin position="95"/>
        <end position="108"/>
    </location>
</feature>
<evidence type="ECO:0000313" key="3">
    <source>
        <dbReference type="EMBL" id="PIO29798.1"/>
    </source>
</evidence>
<keyword evidence="4" id="KW-1185">Reference proteome</keyword>
<dbReference type="InterPro" id="IPR022189">
    <property type="entry name" value="SMTN"/>
</dbReference>
<reference evidence="4" key="1">
    <citation type="journal article" date="2017" name="Nat. Commun.">
        <title>The North American bullfrog draft genome provides insight into hormonal regulation of long noncoding RNA.</title>
        <authorList>
            <person name="Hammond S.A."/>
            <person name="Warren R.L."/>
            <person name="Vandervalk B.P."/>
            <person name="Kucuk E."/>
            <person name="Khan H."/>
            <person name="Gibb E.A."/>
            <person name="Pandoh P."/>
            <person name="Kirk H."/>
            <person name="Zhao Y."/>
            <person name="Jones M."/>
            <person name="Mungall A.J."/>
            <person name="Coope R."/>
            <person name="Pleasance S."/>
            <person name="Moore R.A."/>
            <person name="Holt R.A."/>
            <person name="Round J.M."/>
            <person name="Ohora S."/>
            <person name="Walle B.V."/>
            <person name="Veldhoen N."/>
            <person name="Helbing C.C."/>
            <person name="Birol I."/>
        </authorList>
    </citation>
    <scope>NUCLEOTIDE SEQUENCE [LARGE SCALE GENOMIC DNA]</scope>
</reference>
<feature type="region of interest" description="Disordered" evidence="1">
    <location>
        <begin position="84"/>
        <end position="145"/>
    </location>
</feature>
<accession>A0A2G9RPI7</accession>
<gene>
    <name evidence="3" type="ORF">AB205_0179790</name>
</gene>
<feature type="domain" description="Smoothelin" evidence="2">
    <location>
        <begin position="134"/>
        <end position="158"/>
    </location>
</feature>
<dbReference type="Proteomes" id="UP000228934">
    <property type="component" value="Unassembled WGS sequence"/>
</dbReference>
<feature type="non-terminal residue" evidence="3">
    <location>
        <position position="158"/>
    </location>
</feature>
<evidence type="ECO:0000313" key="4">
    <source>
        <dbReference type="Proteomes" id="UP000228934"/>
    </source>
</evidence>
<protein>
    <recommendedName>
        <fullName evidence="2">Smoothelin domain-containing protein</fullName>
    </recommendedName>
</protein>
<evidence type="ECO:0000256" key="1">
    <source>
        <dbReference type="SAM" id="MobiDB-lite"/>
    </source>
</evidence>
<feature type="compositionally biased region" description="Basic and acidic residues" evidence="1">
    <location>
        <begin position="131"/>
        <end position="145"/>
    </location>
</feature>
<organism evidence="3 4">
    <name type="scientific">Aquarana catesbeiana</name>
    <name type="common">American bullfrog</name>
    <name type="synonym">Rana catesbeiana</name>
    <dbReference type="NCBI Taxonomy" id="8400"/>
    <lineage>
        <taxon>Eukaryota</taxon>
        <taxon>Metazoa</taxon>
        <taxon>Chordata</taxon>
        <taxon>Craniata</taxon>
        <taxon>Vertebrata</taxon>
        <taxon>Euteleostomi</taxon>
        <taxon>Amphibia</taxon>
        <taxon>Batrachia</taxon>
        <taxon>Anura</taxon>
        <taxon>Neobatrachia</taxon>
        <taxon>Ranoidea</taxon>
        <taxon>Ranidae</taxon>
        <taxon>Aquarana</taxon>
    </lineage>
</organism>
<dbReference type="OrthoDB" id="10017054at2759"/>
<dbReference type="AlphaFoldDB" id="A0A2G9RPI7"/>